<reference evidence="1 2" key="1">
    <citation type="submission" date="2021-07" db="EMBL/GenBank/DDBJ databases">
        <authorList>
            <consortium name="Genoscope - CEA"/>
            <person name="William W."/>
        </authorList>
    </citation>
    <scope>NUCLEOTIDE SEQUENCE [LARGE SCALE GENOMIC DNA]</scope>
</reference>
<evidence type="ECO:0000313" key="2">
    <source>
        <dbReference type="Proteomes" id="UP000694005"/>
    </source>
</evidence>
<protein>
    <submittedName>
        <fullName evidence="1">Uncharacterized protein</fullName>
    </submittedName>
</protein>
<organism evidence="1 2">
    <name type="scientific">Brassica campestris</name>
    <name type="common">Field mustard</name>
    <dbReference type="NCBI Taxonomy" id="3711"/>
    <lineage>
        <taxon>Eukaryota</taxon>
        <taxon>Viridiplantae</taxon>
        <taxon>Streptophyta</taxon>
        <taxon>Embryophyta</taxon>
        <taxon>Tracheophyta</taxon>
        <taxon>Spermatophyta</taxon>
        <taxon>Magnoliopsida</taxon>
        <taxon>eudicotyledons</taxon>
        <taxon>Gunneridae</taxon>
        <taxon>Pentapetalae</taxon>
        <taxon>rosids</taxon>
        <taxon>malvids</taxon>
        <taxon>Brassicales</taxon>
        <taxon>Brassicaceae</taxon>
        <taxon>Brassiceae</taxon>
        <taxon>Brassica</taxon>
    </lineage>
</organism>
<sequence length="94" mass="10701">MEDALVWLPGKTGCYTTKSGYALRLITLPPTGISKPLFPWLLWNLWTSRNQLLFEDKKFSEIEVINKALRDAKEWSLAQPLRGEKTAKTSTPPP</sequence>
<accession>A0A8D9HXF9</accession>
<proteinExistence type="predicted"/>
<dbReference type="Gramene" id="A04p15780.2_BraZ1">
    <property type="protein sequence ID" value="A04p15780.2_BraZ1.CDS"/>
    <property type="gene ID" value="A04g15780.2_BraZ1"/>
</dbReference>
<dbReference type="Proteomes" id="UP000694005">
    <property type="component" value="Chromosome A04"/>
</dbReference>
<gene>
    <name evidence="1" type="ORF">BRAPAZ1V2_A04P15780.2</name>
</gene>
<dbReference type="AlphaFoldDB" id="A0A8D9HXF9"/>
<evidence type="ECO:0000313" key="1">
    <source>
        <dbReference type="EMBL" id="CAG7906677.1"/>
    </source>
</evidence>
<dbReference type="EMBL" id="LS974620">
    <property type="protein sequence ID" value="CAG7906677.1"/>
    <property type="molecule type" value="Genomic_DNA"/>
</dbReference>
<feature type="non-terminal residue" evidence="1">
    <location>
        <position position="94"/>
    </location>
</feature>
<name>A0A8D9HXF9_BRACM</name>